<dbReference type="InterPro" id="IPR050164">
    <property type="entry name" value="Peptidase_C19"/>
</dbReference>
<name>A0A0D3JDQ3_EMIH1</name>
<dbReference type="Pfam" id="PF00443">
    <property type="entry name" value="UCH"/>
    <property type="match status" value="1"/>
</dbReference>
<reference evidence="4" key="1">
    <citation type="journal article" date="2013" name="Nature">
        <title>Pan genome of the phytoplankton Emiliania underpins its global distribution.</title>
        <authorList>
            <person name="Read B.A."/>
            <person name="Kegel J."/>
            <person name="Klute M.J."/>
            <person name="Kuo A."/>
            <person name="Lefebvre S.C."/>
            <person name="Maumus F."/>
            <person name="Mayer C."/>
            <person name="Miller J."/>
            <person name="Monier A."/>
            <person name="Salamov A."/>
            <person name="Young J."/>
            <person name="Aguilar M."/>
            <person name="Claverie J.M."/>
            <person name="Frickenhaus S."/>
            <person name="Gonzalez K."/>
            <person name="Herman E.K."/>
            <person name="Lin Y.C."/>
            <person name="Napier J."/>
            <person name="Ogata H."/>
            <person name="Sarno A.F."/>
            <person name="Shmutz J."/>
            <person name="Schroeder D."/>
            <person name="de Vargas C."/>
            <person name="Verret F."/>
            <person name="von Dassow P."/>
            <person name="Valentin K."/>
            <person name="Van de Peer Y."/>
            <person name="Wheeler G."/>
            <person name="Dacks J.B."/>
            <person name="Delwiche C.F."/>
            <person name="Dyhrman S.T."/>
            <person name="Glockner G."/>
            <person name="John U."/>
            <person name="Richards T."/>
            <person name="Worden A.Z."/>
            <person name="Zhang X."/>
            <person name="Grigoriev I.V."/>
            <person name="Allen A.E."/>
            <person name="Bidle K."/>
            <person name="Borodovsky M."/>
            <person name="Bowler C."/>
            <person name="Brownlee C."/>
            <person name="Cock J.M."/>
            <person name="Elias M."/>
            <person name="Gladyshev V.N."/>
            <person name="Groth M."/>
            <person name="Guda C."/>
            <person name="Hadaegh A."/>
            <person name="Iglesias-Rodriguez M.D."/>
            <person name="Jenkins J."/>
            <person name="Jones B.M."/>
            <person name="Lawson T."/>
            <person name="Leese F."/>
            <person name="Lindquist E."/>
            <person name="Lobanov A."/>
            <person name="Lomsadze A."/>
            <person name="Malik S.B."/>
            <person name="Marsh M.E."/>
            <person name="Mackinder L."/>
            <person name="Mock T."/>
            <person name="Mueller-Roeber B."/>
            <person name="Pagarete A."/>
            <person name="Parker M."/>
            <person name="Probert I."/>
            <person name="Quesneville H."/>
            <person name="Raines C."/>
            <person name="Rensing S.A."/>
            <person name="Riano-Pachon D.M."/>
            <person name="Richier S."/>
            <person name="Rokitta S."/>
            <person name="Shiraiwa Y."/>
            <person name="Soanes D.M."/>
            <person name="van der Giezen M."/>
            <person name="Wahlund T.M."/>
            <person name="Williams B."/>
            <person name="Wilson W."/>
            <person name="Wolfe G."/>
            <person name="Wurch L.L."/>
        </authorList>
    </citation>
    <scope>NUCLEOTIDE SEQUENCE</scope>
</reference>
<dbReference type="SUPFAM" id="SSF54001">
    <property type="entry name" value="Cysteine proteinases"/>
    <property type="match status" value="1"/>
</dbReference>
<dbReference type="Proteomes" id="UP000013827">
    <property type="component" value="Unassembled WGS sequence"/>
</dbReference>
<reference evidence="3" key="2">
    <citation type="submission" date="2024-10" db="UniProtKB">
        <authorList>
            <consortium name="EnsemblProtists"/>
        </authorList>
    </citation>
    <scope>IDENTIFICATION</scope>
</reference>
<evidence type="ECO:0000256" key="1">
    <source>
        <dbReference type="SAM" id="MobiDB-lite"/>
    </source>
</evidence>
<proteinExistence type="predicted"/>
<dbReference type="GO" id="GO:0005829">
    <property type="term" value="C:cytosol"/>
    <property type="evidence" value="ECO:0007669"/>
    <property type="project" value="TreeGrafter"/>
</dbReference>
<evidence type="ECO:0000259" key="2">
    <source>
        <dbReference type="PROSITE" id="PS50235"/>
    </source>
</evidence>
<dbReference type="EnsemblProtists" id="EOD21638">
    <property type="protein sequence ID" value="EOD21638"/>
    <property type="gene ID" value="EMIHUDRAFT_207601"/>
</dbReference>
<dbReference type="PROSITE" id="PS00973">
    <property type="entry name" value="USP_2"/>
    <property type="match status" value="1"/>
</dbReference>
<keyword evidence="4" id="KW-1185">Reference proteome</keyword>
<feature type="region of interest" description="Disordered" evidence="1">
    <location>
        <begin position="135"/>
        <end position="173"/>
    </location>
</feature>
<dbReference type="AlphaFoldDB" id="A0A0D3JDQ3"/>
<sequence>MMAAATGAARSGGGAAAAPLPQLHQRKIEATGEYSVLAAVTALPCFVDDLLEDAVMERLGRCLPEASVYRAFREVARQRCGHAYAALTQHVSKLPRLLPLHLMRFDYSRERLLKRSDAAAVSTALDLSFAAHSETAPPPLASPKAEAAAVGGTGRGNGRRKRSREQEEQEEQEQLDAAIAASLADSRVGKLQRMVAPAGGLSRERVIRALEDNGHSLPSALAALRAQFAAQAAGVGACSLLGVPAATYSLRAVVWHRGGDASFGHYLADVQRARGAAEYWERYDDTAVTRRAAMITPATAVGPHATAVTNGYLFFYVSDGLGL</sequence>
<dbReference type="InterPro" id="IPR028889">
    <property type="entry name" value="USP"/>
</dbReference>
<dbReference type="RefSeq" id="XP_005774067.1">
    <property type="nucleotide sequence ID" value="XM_005774010.1"/>
</dbReference>
<dbReference type="GO" id="GO:0005634">
    <property type="term" value="C:nucleus"/>
    <property type="evidence" value="ECO:0007669"/>
    <property type="project" value="TreeGrafter"/>
</dbReference>
<dbReference type="Gene3D" id="3.90.70.10">
    <property type="entry name" value="Cysteine proteinases"/>
    <property type="match status" value="1"/>
</dbReference>
<dbReference type="PaxDb" id="2903-EOD21638"/>
<dbReference type="PROSITE" id="PS50235">
    <property type="entry name" value="USP_3"/>
    <property type="match status" value="1"/>
</dbReference>
<evidence type="ECO:0000313" key="4">
    <source>
        <dbReference type="Proteomes" id="UP000013827"/>
    </source>
</evidence>
<dbReference type="GeneID" id="17267309"/>
<dbReference type="InterPro" id="IPR038765">
    <property type="entry name" value="Papain-like_cys_pep_sf"/>
</dbReference>
<accession>A0A0D3JDQ3</accession>
<dbReference type="GO" id="GO:0004843">
    <property type="term" value="F:cysteine-type deubiquitinase activity"/>
    <property type="evidence" value="ECO:0007669"/>
    <property type="project" value="InterPro"/>
</dbReference>
<dbReference type="PANTHER" id="PTHR24006">
    <property type="entry name" value="UBIQUITIN CARBOXYL-TERMINAL HYDROLASE"/>
    <property type="match status" value="1"/>
</dbReference>
<dbReference type="KEGG" id="ehx:EMIHUDRAFT_207601"/>
<dbReference type="InterPro" id="IPR001394">
    <property type="entry name" value="Peptidase_C19_UCH"/>
</dbReference>
<dbReference type="HOGENOM" id="CLU_861747_0_0_1"/>
<dbReference type="GO" id="GO:0016579">
    <property type="term" value="P:protein deubiquitination"/>
    <property type="evidence" value="ECO:0007669"/>
    <property type="project" value="InterPro"/>
</dbReference>
<dbReference type="CDD" id="cd02257">
    <property type="entry name" value="Peptidase_C19"/>
    <property type="match status" value="1"/>
</dbReference>
<protein>
    <recommendedName>
        <fullName evidence="2">USP domain-containing protein</fullName>
    </recommendedName>
</protein>
<organism evidence="3 4">
    <name type="scientific">Emiliania huxleyi (strain CCMP1516)</name>
    <dbReference type="NCBI Taxonomy" id="280463"/>
    <lineage>
        <taxon>Eukaryota</taxon>
        <taxon>Haptista</taxon>
        <taxon>Haptophyta</taxon>
        <taxon>Prymnesiophyceae</taxon>
        <taxon>Isochrysidales</taxon>
        <taxon>Noelaerhabdaceae</taxon>
        <taxon>Emiliania</taxon>
    </lineage>
</organism>
<feature type="domain" description="USP" evidence="2">
    <location>
        <begin position="1"/>
        <end position="319"/>
    </location>
</feature>
<evidence type="ECO:0000313" key="3">
    <source>
        <dbReference type="EnsemblProtists" id="EOD21638"/>
    </source>
</evidence>
<dbReference type="InterPro" id="IPR018200">
    <property type="entry name" value="USP_CS"/>
</dbReference>